<reference evidence="1 2" key="1">
    <citation type="submission" date="2021-06" db="EMBL/GenBank/DDBJ databases">
        <title>Caerostris darwini draft genome.</title>
        <authorList>
            <person name="Kono N."/>
            <person name="Arakawa K."/>
        </authorList>
    </citation>
    <scope>NUCLEOTIDE SEQUENCE [LARGE SCALE GENOMIC DNA]</scope>
</reference>
<evidence type="ECO:0008006" key="3">
    <source>
        <dbReference type="Google" id="ProtNLM"/>
    </source>
</evidence>
<dbReference type="InterPro" id="IPR036236">
    <property type="entry name" value="Znf_C2H2_sf"/>
</dbReference>
<protein>
    <recommendedName>
        <fullName evidence="3">C2H2-type domain-containing protein</fullName>
    </recommendedName>
</protein>
<comment type="caution">
    <text evidence="1">The sequence shown here is derived from an EMBL/GenBank/DDBJ whole genome shotgun (WGS) entry which is preliminary data.</text>
</comment>
<dbReference type="AlphaFoldDB" id="A0AAV4QV67"/>
<keyword evidence="2" id="KW-1185">Reference proteome</keyword>
<evidence type="ECO:0000313" key="2">
    <source>
        <dbReference type="Proteomes" id="UP001054837"/>
    </source>
</evidence>
<accession>A0AAV4QV67</accession>
<proteinExistence type="predicted"/>
<organism evidence="1 2">
    <name type="scientific">Caerostris darwini</name>
    <dbReference type="NCBI Taxonomy" id="1538125"/>
    <lineage>
        <taxon>Eukaryota</taxon>
        <taxon>Metazoa</taxon>
        <taxon>Ecdysozoa</taxon>
        <taxon>Arthropoda</taxon>
        <taxon>Chelicerata</taxon>
        <taxon>Arachnida</taxon>
        <taxon>Araneae</taxon>
        <taxon>Araneomorphae</taxon>
        <taxon>Entelegynae</taxon>
        <taxon>Araneoidea</taxon>
        <taxon>Araneidae</taxon>
        <taxon>Caerostris</taxon>
    </lineage>
</organism>
<dbReference type="Proteomes" id="UP001054837">
    <property type="component" value="Unassembled WGS sequence"/>
</dbReference>
<sequence>MLAIVRSATKVSNAKKTGTWHKLSHTPRKSHVCEVGYKSFICKSKLPIHMISHTGIRAHFCDICRIAYKYKQDLKNHTKNRYRSNTSRTLIWRPDPNLI</sequence>
<name>A0AAV4QV67_9ARAC</name>
<gene>
    <name evidence="1" type="ORF">CDAR_410631</name>
</gene>
<dbReference type="EMBL" id="BPLQ01004995">
    <property type="protein sequence ID" value="GIY12174.1"/>
    <property type="molecule type" value="Genomic_DNA"/>
</dbReference>
<evidence type="ECO:0000313" key="1">
    <source>
        <dbReference type="EMBL" id="GIY12174.1"/>
    </source>
</evidence>
<dbReference type="SUPFAM" id="SSF57667">
    <property type="entry name" value="beta-beta-alpha zinc fingers"/>
    <property type="match status" value="1"/>
</dbReference>
<dbReference type="Gene3D" id="3.30.160.60">
    <property type="entry name" value="Classic Zinc Finger"/>
    <property type="match status" value="1"/>
</dbReference>